<protein>
    <submittedName>
        <fullName evidence="5">Transcriptional regulator, Sir2 family protein</fullName>
    </submittedName>
</protein>
<evidence type="ECO:0000259" key="4">
    <source>
        <dbReference type="PROSITE" id="PS50305"/>
    </source>
</evidence>
<dbReference type="PROSITE" id="PS50305">
    <property type="entry name" value="SIRTUIN"/>
    <property type="match status" value="1"/>
</dbReference>
<evidence type="ECO:0000313" key="5">
    <source>
        <dbReference type="EMBL" id="EAX98714.1"/>
    </source>
</evidence>
<feature type="active site" description="Proton acceptor" evidence="3">
    <location>
        <position position="147"/>
    </location>
</feature>
<dbReference type="OMA" id="HWRENGF"/>
<dbReference type="InterPro" id="IPR026591">
    <property type="entry name" value="Sirtuin_cat_small_dom_sf"/>
</dbReference>
<gene>
    <name evidence="5" type="ORF">TVAG_480900</name>
</gene>
<dbReference type="InterPro" id="IPR026590">
    <property type="entry name" value="Ssirtuin_cat_dom"/>
</dbReference>
<evidence type="ECO:0000256" key="1">
    <source>
        <dbReference type="ARBA" id="ARBA00022679"/>
    </source>
</evidence>
<dbReference type="AlphaFoldDB" id="A2F8N6"/>
<dbReference type="InterPro" id="IPR003000">
    <property type="entry name" value="Sirtuin"/>
</dbReference>
<dbReference type="eggNOG" id="KOG2682">
    <property type="taxonomic scope" value="Eukaryota"/>
</dbReference>
<keyword evidence="3" id="KW-0862">Zinc</keyword>
<organism evidence="5 6">
    <name type="scientific">Trichomonas vaginalis (strain ATCC PRA-98 / G3)</name>
    <dbReference type="NCBI Taxonomy" id="412133"/>
    <lineage>
        <taxon>Eukaryota</taxon>
        <taxon>Metamonada</taxon>
        <taxon>Parabasalia</taxon>
        <taxon>Trichomonadida</taxon>
        <taxon>Trichomonadidae</taxon>
        <taxon>Trichomonas</taxon>
    </lineage>
</organism>
<proteinExistence type="predicted"/>
<dbReference type="GO" id="GO:0017136">
    <property type="term" value="F:histone deacetylase activity, NAD-dependent"/>
    <property type="evidence" value="ECO:0000318"/>
    <property type="project" value="GO_Central"/>
</dbReference>
<dbReference type="EMBL" id="DS113664">
    <property type="protein sequence ID" value="EAX98714.1"/>
    <property type="molecule type" value="Genomic_DNA"/>
</dbReference>
<dbReference type="InParanoid" id="A2F8N6"/>
<dbReference type="PANTHER" id="PTHR11085">
    <property type="entry name" value="NAD-DEPENDENT PROTEIN DEACYLASE SIRTUIN-5, MITOCHONDRIAL-RELATED"/>
    <property type="match status" value="1"/>
</dbReference>
<feature type="binding site" evidence="3">
    <location>
        <position position="155"/>
    </location>
    <ligand>
        <name>Zn(2+)</name>
        <dbReference type="ChEBI" id="CHEBI:29105"/>
    </ligand>
</feature>
<dbReference type="PANTHER" id="PTHR11085:SF7">
    <property type="entry name" value="NAD-DEPENDENT PROTEIN DEACETYLASE"/>
    <property type="match status" value="1"/>
</dbReference>
<dbReference type="InterPro" id="IPR029035">
    <property type="entry name" value="DHS-like_NAD/FAD-binding_dom"/>
</dbReference>
<reference evidence="5" key="2">
    <citation type="journal article" date="2007" name="Science">
        <title>Draft genome sequence of the sexually transmitted pathogen Trichomonas vaginalis.</title>
        <authorList>
            <person name="Carlton J.M."/>
            <person name="Hirt R.P."/>
            <person name="Silva J.C."/>
            <person name="Delcher A.L."/>
            <person name="Schatz M."/>
            <person name="Zhao Q."/>
            <person name="Wortman J.R."/>
            <person name="Bidwell S.L."/>
            <person name="Alsmark U.C.M."/>
            <person name="Besteiro S."/>
            <person name="Sicheritz-Ponten T."/>
            <person name="Noel C.J."/>
            <person name="Dacks J.B."/>
            <person name="Foster P.G."/>
            <person name="Simillion C."/>
            <person name="Van de Peer Y."/>
            <person name="Miranda-Saavedra D."/>
            <person name="Barton G.J."/>
            <person name="Westrop G.D."/>
            <person name="Mueller S."/>
            <person name="Dessi D."/>
            <person name="Fiori P.L."/>
            <person name="Ren Q."/>
            <person name="Paulsen I."/>
            <person name="Zhang H."/>
            <person name="Bastida-Corcuera F.D."/>
            <person name="Simoes-Barbosa A."/>
            <person name="Brown M.T."/>
            <person name="Hayes R.D."/>
            <person name="Mukherjee M."/>
            <person name="Okumura C.Y."/>
            <person name="Schneider R."/>
            <person name="Smith A.J."/>
            <person name="Vanacova S."/>
            <person name="Villalvazo M."/>
            <person name="Haas B.J."/>
            <person name="Pertea M."/>
            <person name="Feldblyum T.V."/>
            <person name="Utterback T.R."/>
            <person name="Shu C.L."/>
            <person name="Osoegawa K."/>
            <person name="de Jong P.J."/>
            <person name="Hrdy I."/>
            <person name="Horvathova L."/>
            <person name="Zubacova Z."/>
            <person name="Dolezal P."/>
            <person name="Malik S.B."/>
            <person name="Logsdon J.M. Jr."/>
            <person name="Henze K."/>
            <person name="Gupta A."/>
            <person name="Wang C.C."/>
            <person name="Dunne R.L."/>
            <person name="Upcroft J.A."/>
            <person name="Upcroft P."/>
            <person name="White O."/>
            <person name="Salzberg S.L."/>
            <person name="Tang P."/>
            <person name="Chiu C.-H."/>
            <person name="Lee Y.-S."/>
            <person name="Embley T.M."/>
            <person name="Coombs G.H."/>
            <person name="Mottram J.C."/>
            <person name="Tachezy J."/>
            <person name="Fraser-Liggett C.M."/>
            <person name="Johnson P.J."/>
        </authorList>
    </citation>
    <scope>NUCLEOTIDE SEQUENCE [LARGE SCALE GENOMIC DNA]</scope>
    <source>
        <strain evidence="5">G3</strain>
    </source>
</reference>
<dbReference type="Gene3D" id="3.30.1600.10">
    <property type="entry name" value="SIR2/SIRT2 'Small Domain"/>
    <property type="match status" value="1"/>
</dbReference>
<accession>A2F8N6</accession>
<keyword evidence="6" id="KW-1185">Reference proteome</keyword>
<dbReference type="OrthoDB" id="420264at2759"/>
<keyword evidence="2" id="KW-0520">NAD</keyword>
<dbReference type="VEuPathDB" id="TrichDB:TVAG_480900"/>
<evidence type="ECO:0000313" key="6">
    <source>
        <dbReference type="Proteomes" id="UP000001542"/>
    </source>
</evidence>
<dbReference type="Gene3D" id="3.40.50.1220">
    <property type="entry name" value="TPP-binding domain"/>
    <property type="match status" value="1"/>
</dbReference>
<dbReference type="Pfam" id="PF02146">
    <property type="entry name" value="SIR2"/>
    <property type="match status" value="1"/>
</dbReference>
<feature type="domain" description="Deacetylase sirtuin-type" evidence="4">
    <location>
        <begin position="17"/>
        <end position="304"/>
    </location>
</feature>
<dbReference type="Proteomes" id="UP000001542">
    <property type="component" value="Unassembled WGS sequence"/>
</dbReference>
<dbReference type="STRING" id="5722.A2F8N6"/>
<keyword evidence="3" id="KW-0479">Metal-binding</keyword>
<evidence type="ECO:0000256" key="3">
    <source>
        <dbReference type="PROSITE-ProRule" id="PRU00236"/>
    </source>
</evidence>
<feature type="binding site" evidence="3">
    <location>
        <position position="181"/>
    </location>
    <ligand>
        <name>Zn(2+)</name>
        <dbReference type="ChEBI" id="CHEBI:29105"/>
    </ligand>
</feature>
<dbReference type="GO" id="GO:0046872">
    <property type="term" value="F:metal ion binding"/>
    <property type="evidence" value="ECO:0007669"/>
    <property type="project" value="UniProtKB-KW"/>
</dbReference>
<dbReference type="KEGG" id="tva:4756514"/>
<dbReference type="SMR" id="A2F8N6"/>
<dbReference type="VEuPathDB" id="TrichDB:TVAGG3_0456500"/>
<feature type="binding site" evidence="3">
    <location>
        <position position="179"/>
    </location>
    <ligand>
        <name>Zn(2+)</name>
        <dbReference type="ChEBI" id="CHEBI:29105"/>
    </ligand>
</feature>
<sequence length="320" mass="36531">MDDIALEYRYQRPKCVKGLSSLDLDGIVSFINEGNAKKILIFSGAGTSVASGIPDFRSPKIGLYSQLKKYNLPRPESIFTRDYFKYHPEPFFSLIKFFLPGKYKPSPAHFLAKLFENHGILLRHYSQNIDGLDKAAGLSEEHLVEWHGTLSKATCRKCSKKYTLDDIKPKILAEAVPRCSCGGVIQPDVMLYGDYNDDDLYTHLDKDVEQADLLFVLGTSLKVEPFPSMIENVSYSIPRVLINADPVCTYDEKLDIKDGLVTEVGKEKKFNLFKFGHFFNTRDIFIPGDIQENVIKLIEKLGWKNEFDEIYNKTLNKYQD</sequence>
<dbReference type="GO" id="GO:0070403">
    <property type="term" value="F:NAD+ binding"/>
    <property type="evidence" value="ECO:0007669"/>
    <property type="project" value="InterPro"/>
</dbReference>
<dbReference type="GO" id="GO:0005634">
    <property type="term" value="C:nucleus"/>
    <property type="evidence" value="ECO:0000318"/>
    <property type="project" value="GO_Central"/>
</dbReference>
<dbReference type="RefSeq" id="XP_001311644.1">
    <property type="nucleotide sequence ID" value="XM_001311643.1"/>
</dbReference>
<name>A2F8N6_TRIV3</name>
<feature type="binding site" evidence="3">
    <location>
        <position position="158"/>
    </location>
    <ligand>
        <name>Zn(2+)</name>
        <dbReference type="ChEBI" id="CHEBI:29105"/>
    </ligand>
</feature>
<keyword evidence="1" id="KW-0808">Transferase</keyword>
<evidence type="ECO:0000256" key="2">
    <source>
        <dbReference type="ARBA" id="ARBA00023027"/>
    </source>
</evidence>
<dbReference type="SUPFAM" id="SSF52467">
    <property type="entry name" value="DHS-like NAD/FAD-binding domain"/>
    <property type="match status" value="1"/>
</dbReference>
<reference evidence="5" key="1">
    <citation type="submission" date="2006-10" db="EMBL/GenBank/DDBJ databases">
        <authorList>
            <person name="Amadeo P."/>
            <person name="Zhao Q."/>
            <person name="Wortman J."/>
            <person name="Fraser-Liggett C."/>
            <person name="Carlton J."/>
        </authorList>
    </citation>
    <scope>NUCLEOTIDE SEQUENCE</scope>
    <source>
        <strain evidence="5">G3</strain>
    </source>
</reference>
<dbReference type="InterPro" id="IPR050134">
    <property type="entry name" value="NAD-dep_sirtuin_deacylases"/>
</dbReference>